<dbReference type="Gene3D" id="1.10.287.470">
    <property type="entry name" value="Helix hairpin bin"/>
    <property type="match status" value="1"/>
</dbReference>
<protein>
    <submittedName>
        <fullName evidence="5">Efflux RND transporter periplasmic adaptor subunit</fullName>
    </submittedName>
</protein>
<proteinExistence type="inferred from homology"/>
<gene>
    <name evidence="5" type="ORF">RM531_10785</name>
</gene>
<dbReference type="Gene3D" id="2.40.50.100">
    <property type="match status" value="1"/>
</dbReference>
<dbReference type="SUPFAM" id="SSF111369">
    <property type="entry name" value="HlyD-like secretion proteins"/>
    <property type="match status" value="1"/>
</dbReference>
<keyword evidence="3" id="KW-0732">Signal</keyword>
<evidence type="ECO:0000256" key="3">
    <source>
        <dbReference type="SAM" id="SignalP"/>
    </source>
</evidence>
<keyword evidence="2" id="KW-0175">Coiled coil</keyword>
<evidence type="ECO:0000313" key="5">
    <source>
        <dbReference type="EMBL" id="MDT0618961.1"/>
    </source>
</evidence>
<reference evidence="5 6" key="1">
    <citation type="submission" date="2023-09" db="EMBL/GenBank/DDBJ databases">
        <authorList>
            <person name="Rey-Velasco X."/>
        </authorList>
    </citation>
    <scope>NUCLEOTIDE SEQUENCE [LARGE SCALE GENOMIC DNA]</scope>
    <source>
        <strain evidence="5 6">P385</strain>
    </source>
</reference>
<comment type="similarity">
    <text evidence="1">Belongs to the membrane fusion protein (MFP) (TC 8.A.1) family.</text>
</comment>
<accession>A0ABU3BDA0</accession>
<sequence length="355" mass="37272">MVRLFSLLLILPLAACDAVSAPDTPPPADQPHPVETGQVRVIDTDRQFALSGVVRSADRARLAFQVGGRLVERMVDIGESVERGQLIARLAQPELAPAAEAAAARVRQLETQTAQAERDLDRVKKLKTDAAATQQELESAQSRMDGLQASLAQARADASRARRLLAETRLEAPVAGTVAEILAQPGEFVSPGQPVLALSGDSSALEAEIGLPENLLGEVAVGDRADLVMPIMGGEITGRVTELAAAADGAGQLFPAVLTLDDAPDLRAGTTVTWRLRSNQPERLTVPVSAIASTGGRSQPRVFRVDEDRARSVPVTLGVVVGERVVVDADLSPGDTVVTLGLDGLVDGRAVAVRP</sequence>
<dbReference type="RefSeq" id="WP_311659235.1">
    <property type="nucleotide sequence ID" value="NZ_JAVRHY010000009.1"/>
</dbReference>
<name>A0ABU3BDA0_9GAMM</name>
<evidence type="ECO:0000313" key="6">
    <source>
        <dbReference type="Proteomes" id="UP001259982"/>
    </source>
</evidence>
<feature type="domain" description="Multidrug resistance protein MdtA-like barrel-sandwich hybrid" evidence="4">
    <location>
        <begin position="62"/>
        <end position="194"/>
    </location>
</feature>
<dbReference type="NCBIfam" id="TIGR01730">
    <property type="entry name" value="RND_mfp"/>
    <property type="match status" value="1"/>
</dbReference>
<dbReference type="Proteomes" id="UP001259982">
    <property type="component" value="Unassembled WGS sequence"/>
</dbReference>
<feature type="coiled-coil region" evidence="2">
    <location>
        <begin position="99"/>
        <end position="171"/>
    </location>
</feature>
<dbReference type="InterPro" id="IPR058625">
    <property type="entry name" value="MdtA-like_BSH"/>
</dbReference>
<dbReference type="Gene3D" id="2.40.420.20">
    <property type="match status" value="1"/>
</dbReference>
<organism evidence="5 6">
    <name type="scientific">Spectribacter acetivorans</name>
    <dbReference type="NCBI Taxonomy" id="3075603"/>
    <lineage>
        <taxon>Bacteria</taxon>
        <taxon>Pseudomonadati</taxon>
        <taxon>Pseudomonadota</taxon>
        <taxon>Gammaproteobacteria</taxon>
        <taxon>Salinisphaerales</taxon>
        <taxon>Salinisphaeraceae</taxon>
        <taxon>Spectribacter</taxon>
    </lineage>
</organism>
<dbReference type="InterPro" id="IPR006143">
    <property type="entry name" value="RND_pump_MFP"/>
</dbReference>
<keyword evidence="6" id="KW-1185">Reference proteome</keyword>
<feature type="signal peptide" evidence="3">
    <location>
        <begin position="1"/>
        <end position="21"/>
    </location>
</feature>
<dbReference type="PANTHER" id="PTHR30469">
    <property type="entry name" value="MULTIDRUG RESISTANCE PROTEIN MDTA"/>
    <property type="match status" value="1"/>
</dbReference>
<evidence type="ECO:0000256" key="2">
    <source>
        <dbReference type="SAM" id="Coils"/>
    </source>
</evidence>
<dbReference type="PANTHER" id="PTHR30469:SF15">
    <property type="entry name" value="HLYD FAMILY OF SECRETION PROTEINS"/>
    <property type="match status" value="1"/>
</dbReference>
<comment type="caution">
    <text evidence="5">The sequence shown here is derived from an EMBL/GenBank/DDBJ whole genome shotgun (WGS) entry which is preliminary data.</text>
</comment>
<dbReference type="Gene3D" id="2.40.30.170">
    <property type="match status" value="1"/>
</dbReference>
<dbReference type="Pfam" id="PF25917">
    <property type="entry name" value="BSH_RND"/>
    <property type="match status" value="1"/>
</dbReference>
<dbReference type="EMBL" id="JAVRHY010000009">
    <property type="protein sequence ID" value="MDT0618961.1"/>
    <property type="molecule type" value="Genomic_DNA"/>
</dbReference>
<feature type="chain" id="PRO_5045924787" evidence="3">
    <location>
        <begin position="22"/>
        <end position="355"/>
    </location>
</feature>
<evidence type="ECO:0000259" key="4">
    <source>
        <dbReference type="Pfam" id="PF25917"/>
    </source>
</evidence>
<evidence type="ECO:0000256" key="1">
    <source>
        <dbReference type="ARBA" id="ARBA00009477"/>
    </source>
</evidence>